<keyword evidence="2" id="KW-1185">Reference proteome</keyword>
<dbReference type="RefSeq" id="WP_267677792.1">
    <property type="nucleotide sequence ID" value="NZ_CP113088.1"/>
</dbReference>
<accession>A0A9E8SEH4</accession>
<proteinExistence type="predicted"/>
<dbReference type="AlphaFoldDB" id="A0A9E8SEH4"/>
<sequence>MVLFHGDIDEDLLDFFLEGLEAMVQNFIHTLKGLLLVTLEKLWNSIITILYSAIGIEVY</sequence>
<name>A0A9E8SEH4_9FLAO</name>
<evidence type="ECO:0000313" key="2">
    <source>
        <dbReference type="Proteomes" id="UP001164705"/>
    </source>
</evidence>
<protein>
    <submittedName>
        <fullName evidence="1">Uncharacterized protein</fullName>
    </submittedName>
</protein>
<organism evidence="1 2">
    <name type="scientific">Lacinutrix neustonica</name>
    <dbReference type="NCBI Taxonomy" id="2980107"/>
    <lineage>
        <taxon>Bacteria</taxon>
        <taxon>Pseudomonadati</taxon>
        <taxon>Bacteroidota</taxon>
        <taxon>Flavobacteriia</taxon>
        <taxon>Flavobacteriales</taxon>
        <taxon>Flavobacteriaceae</taxon>
        <taxon>Lacinutrix</taxon>
    </lineage>
</organism>
<reference evidence="1" key="1">
    <citation type="submission" date="2022-11" db="EMBL/GenBank/DDBJ databases">
        <title>Lacinutrix neustonica HL-RS19T sp. nov., isolated from the surface microlayer sample of brackish Lake Shihwa.</title>
        <authorList>
            <person name="Choi J.Y."/>
            <person name="Hwang C.Y."/>
        </authorList>
    </citation>
    <scope>NUCLEOTIDE SEQUENCE</scope>
    <source>
        <strain evidence="1">HL-RS19</strain>
    </source>
</reference>
<dbReference type="KEGG" id="lnu:N7U66_06455"/>
<gene>
    <name evidence="1" type="ORF">N7U66_06455</name>
</gene>
<dbReference type="Proteomes" id="UP001164705">
    <property type="component" value="Chromosome"/>
</dbReference>
<evidence type="ECO:0000313" key="1">
    <source>
        <dbReference type="EMBL" id="WAC03216.1"/>
    </source>
</evidence>
<dbReference type="EMBL" id="CP113088">
    <property type="protein sequence ID" value="WAC03216.1"/>
    <property type="molecule type" value="Genomic_DNA"/>
</dbReference>